<name>A0A2S2P390_SCHGA</name>
<sequence length="297" mass="34002">MGEVDNLNLKRGQLKASITRFWNILQTSKVDPVEIKARREKIEEVWTEYEQVQSLIEMQQGVDMEAQNEYRTVFEDLYFKCVAAAEKIITPTDSVVESIKDNSETVHDKKVMPAVKLAALNVPTFSGNYYEWTSFFDIFSALIDENSALSSIEKFFYLRASLSGEALTSIQCLETTENNYTMAWKSLVERYNNKRVLVQAHVKAIYDLEVMINESAAKLRQFTDKVCGHMRALEALGERPTDWGPLLIHLIAIKLDKTTLRDWESKSSHDKVPAVSELIKFLESKFKVLEAIEVAKT</sequence>
<protein>
    <submittedName>
        <fullName evidence="1">Uncharacterized protein</fullName>
    </submittedName>
</protein>
<dbReference type="PANTHER" id="PTHR22954">
    <property type="entry name" value="RETROVIRAL PROTEASE-RELATED"/>
    <property type="match status" value="1"/>
</dbReference>
<organism evidence="1">
    <name type="scientific">Schizaphis graminum</name>
    <name type="common">Green bug aphid</name>
    <dbReference type="NCBI Taxonomy" id="13262"/>
    <lineage>
        <taxon>Eukaryota</taxon>
        <taxon>Metazoa</taxon>
        <taxon>Ecdysozoa</taxon>
        <taxon>Arthropoda</taxon>
        <taxon>Hexapoda</taxon>
        <taxon>Insecta</taxon>
        <taxon>Pterygota</taxon>
        <taxon>Neoptera</taxon>
        <taxon>Paraneoptera</taxon>
        <taxon>Hemiptera</taxon>
        <taxon>Sternorrhyncha</taxon>
        <taxon>Aphidomorpha</taxon>
        <taxon>Aphidoidea</taxon>
        <taxon>Aphididae</taxon>
        <taxon>Aphidini</taxon>
        <taxon>Schizaphis</taxon>
    </lineage>
</organism>
<dbReference type="InterPro" id="IPR005312">
    <property type="entry name" value="DUF1759"/>
</dbReference>
<dbReference type="Pfam" id="PF03564">
    <property type="entry name" value="DUF1759"/>
    <property type="match status" value="1"/>
</dbReference>
<accession>A0A2S2P390</accession>
<proteinExistence type="predicted"/>
<dbReference type="AlphaFoldDB" id="A0A2S2P390"/>
<dbReference type="EMBL" id="GGMR01011310">
    <property type="protein sequence ID" value="MBY23929.1"/>
    <property type="molecule type" value="Transcribed_RNA"/>
</dbReference>
<evidence type="ECO:0000313" key="1">
    <source>
        <dbReference type="EMBL" id="MBY23929.1"/>
    </source>
</evidence>
<gene>
    <name evidence="1" type="ORF">g.148107</name>
</gene>
<reference evidence="1" key="1">
    <citation type="submission" date="2018-04" db="EMBL/GenBank/DDBJ databases">
        <title>Transcriptome of Schizaphis graminum biotype I.</title>
        <authorList>
            <person name="Scully E.D."/>
            <person name="Geib S.M."/>
            <person name="Palmer N.A."/>
            <person name="Koch K."/>
            <person name="Bradshaw J."/>
            <person name="Heng-Moss T."/>
            <person name="Sarath G."/>
        </authorList>
    </citation>
    <scope>NUCLEOTIDE SEQUENCE</scope>
</reference>
<dbReference type="PANTHER" id="PTHR22954:SF3">
    <property type="entry name" value="PROTEIN CBG08539"/>
    <property type="match status" value="1"/>
</dbReference>